<evidence type="ECO:0008006" key="4">
    <source>
        <dbReference type="Google" id="ProtNLM"/>
    </source>
</evidence>
<feature type="transmembrane region" description="Helical" evidence="1">
    <location>
        <begin position="6"/>
        <end position="22"/>
    </location>
</feature>
<accession>A0ABV6BUN4</accession>
<keyword evidence="1" id="KW-0812">Transmembrane</keyword>
<keyword evidence="3" id="KW-1185">Reference proteome</keyword>
<feature type="transmembrane region" description="Helical" evidence="1">
    <location>
        <begin position="63"/>
        <end position="79"/>
    </location>
</feature>
<sequence>MKLFIKMLLLTIFDFIVIWFWVKENAPDSNVSIAIILVVPAVIIINLVVAFVLYFIIKEYSKIFVINSFISAVLMYFLFTNGIDRHQKKIAESWKFNIKDTVFVITHWKLENTFSISESTNPGSSTSFLDGKFSKKGNGYYLTTDSKKYHMRNEYLHGFRSETDSIKLTKIEK</sequence>
<gene>
    <name evidence="2" type="ORF">ACFFLS_11800</name>
</gene>
<organism evidence="2 3">
    <name type="scientific">Flavobacterium procerum</name>
    <dbReference type="NCBI Taxonomy" id="1455569"/>
    <lineage>
        <taxon>Bacteria</taxon>
        <taxon>Pseudomonadati</taxon>
        <taxon>Bacteroidota</taxon>
        <taxon>Flavobacteriia</taxon>
        <taxon>Flavobacteriales</taxon>
        <taxon>Flavobacteriaceae</taxon>
        <taxon>Flavobacterium</taxon>
    </lineage>
</organism>
<comment type="caution">
    <text evidence="2">The sequence shown here is derived from an EMBL/GenBank/DDBJ whole genome shotgun (WGS) entry which is preliminary data.</text>
</comment>
<reference evidence="2 3" key="1">
    <citation type="submission" date="2024-09" db="EMBL/GenBank/DDBJ databases">
        <authorList>
            <person name="Sun Q."/>
            <person name="Mori K."/>
        </authorList>
    </citation>
    <scope>NUCLEOTIDE SEQUENCE [LARGE SCALE GENOMIC DNA]</scope>
    <source>
        <strain evidence="2 3">CGMCC 1.12926</strain>
    </source>
</reference>
<feature type="transmembrane region" description="Helical" evidence="1">
    <location>
        <begin position="34"/>
        <end position="57"/>
    </location>
</feature>
<proteinExistence type="predicted"/>
<protein>
    <recommendedName>
        <fullName evidence="4">SMODS-associating 2TM beta-strand rich effector domain-containing protein</fullName>
    </recommendedName>
</protein>
<dbReference type="RefSeq" id="WP_379686674.1">
    <property type="nucleotide sequence ID" value="NZ_JBHLYW010000009.1"/>
</dbReference>
<evidence type="ECO:0000313" key="2">
    <source>
        <dbReference type="EMBL" id="MFC0077727.1"/>
    </source>
</evidence>
<keyword evidence="1" id="KW-0472">Membrane</keyword>
<keyword evidence="1" id="KW-1133">Transmembrane helix</keyword>
<evidence type="ECO:0000313" key="3">
    <source>
        <dbReference type="Proteomes" id="UP001589734"/>
    </source>
</evidence>
<name>A0ABV6BUN4_9FLAO</name>
<dbReference type="EMBL" id="JBHLYW010000009">
    <property type="protein sequence ID" value="MFC0077727.1"/>
    <property type="molecule type" value="Genomic_DNA"/>
</dbReference>
<dbReference type="Proteomes" id="UP001589734">
    <property type="component" value="Unassembled WGS sequence"/>
</dbReference>
<evidence type="ECO:0000256" key="1">
    <source>
        <dbReference type="SAM" id="Phobius"/>
    </source>
</evidence>